<reference evidence="1" key="1">
    <citation type="journal article" date="2021" name="Proc. Natl. Acad. Sci. U.S.A.">
        <title>A Catalog of Tens of Thousands of Viruses from Human Metagenomes Reveals Hidden Associations with Chronic Diseases.</title>
        <authorList>
            <person name="Tisza M.J."/>
            <person name="Buck C.B."/>
        </authorList>
    </citation>
    <scope>NUCLEOTIDE SEQUENCE</scope>
    <source>
        <strain evidence="1">CtLnO19</strain>
    </source>
</reference>
<organism evidence="1">
    <name type="scientific">Myoviridae sp. ctLnO19</name>
    <dbReference type="NCBI Taxonomy" id="2825085"/>
    <lineage>
        <taxon>Viruses</taxon>
        <taxon>Duplodnaviria</taxon>
        <taxon>Heunggongvirae</taxon>
        <taxon>Uroviricota</taxon>
        <taxon>Caudoviricetes</taxon>
    </lineage>
</organism>
<name>A0A8S5P291_9CAUD</name>
<accession>A0A8S5P291</accession>
<sequence length="202" mass="23802">MLDREMILPNILKHPKVLRDDVQLIDHVSLLLDKESVLELKRILNENGIEDDFVYTKADKEYTREIGITVAYSEDRIHCYPFSNEDCELETFYRDLSKPLYIQVKDLVGEEITTIKGEKIECLSIKERKLFNQMHQFYINKGAVWNQGEYIPFIKIKHPNDQSQLEKIPNIDLSQYKEKLKITAIRYMRFGEVLSTEGVSEK</sequence>
<protein>
    <submittedName>
        <fullName evidence="1">Uncharacterized protein</fullName>
    </submittedName>
</protein>
<proteinExistence type="predicted"/>
<evidence type="ECO:0000313" key="1">
    <source>
        <dbReference type="EMBL" id="DAE00356.1"/>
    </source>
</evidence>
<dbReference type="EMBL" id="BK015301">
    <property type="protein sequence ID" value="DAE00356.1"/>
    <property type="molecule type" value="Genomic_DNA"/>
</dbReference>